<feature type="region of interest" description="Disordered" evidence="1">
    <location>
        <begin position="249"/>
        <end position="270"/>
    </location>
</feature>
<protein>
    <submittedName>
        <fullName evidence="2">ABC transporter permease</fullName>
    </submittedName>
</protein>
<reference evidence="2 3" key="1">
    <citation type="submission" date="2023-09" db="EMBL/GenBank/DDBJ databases">
        <title>The genome sequence of Streptomyces anthocyanicus.</title>
        <authorList>
            <person name="Mo P."/>
        </authorList>
    </citation>
    <scope>NUCLEOTIDE SEQUENCE [LARGE SCALE GENOMIC DNA]</scope>
    <source>
        <strain evidence="2 3">JCM 4387</strain>
    </source>
</reference>
<evidence type="ECO:0000313" key="2">
    <source>
        <dbReference type="EMBL" id="WND18185.1"/>
    </source>
</evidence>
<gene>
    <name evidence="2" type="ORF">RI060_12925</name>
</gene>
<evidence type="ECO:0000256" key="1">
    <source>
        <dbReference type="SAM" id="MobiDB-lite"/>
    </source>
</evidence>
<evidence type="ECO:0000313" key="3">
    <source>
        <dbReference type="Proteomes" id="UP001249394"/>
    </source>
</evidence>
<name>A0ABY9U6K1_STRVL</name>
<dbReference type="EMBL" id="CP134213">
    <property type="protein sequence ID" value="WND18185.1"/>
    <property type="molecule type" value="Genomic_DNA"/>
</dbReference>
<keyword evidence="3" id="KW-1185">Reference proteome</keyword>
<organism evidence="2 3">
    <name type="scientific">Streptomyces violaceus</name>
    <name type="common">Streptomyces venezuelae</name>
    <dbReference type="NCBI Taxonomy" id="1936"/>
    <lineage>
        <taxon>Bacteria</taxon>
        <taxon>Bacillati</taxon>
        <taxon>Actinomycetota</taxon>
        <taxon>Actinomycetes</taxon>
        <taxon>Kitasatosporales</taxon>
        <taxon>Streptomycetaceae</taxon>
        <taxon>Streptomyces</taxon>
    </lineage>
</organism>
<accession>A0ABY9U6K1</accession>
<dbReference type="Proteomes" id="UP001249394">
    <property type="component" value="Chromosome"/>
</dbReference>
<sequence>MTRHPPPDLLTLCGLYRLDEAGKQVVLKAYWAFRDHHGPFITYIVAKVLPDLRRDIEDGRLIVFLGRDSHGLAYATKALCPIFFGKYCREAMISRTVVEEALQDLELYLKKDFPQVEQFRQVRGKVDPRTVLGAHQRLTTYLQTVGVPVGPEGGAVTLVNTSFKGTIQELLSAIYPSTDFIGRYAFFGASPHDPHPGTKYGYVVDLPAERTCDGQGIPFRELPDDSELTFACREAIAVIEHTLHGPLDSPRTVTGLGPAQKTQRRSLRRTDGDAGLVDSAFRDPDVLEAVKTAALLAVYDAARDIAVPRTGDDQDADEALLAHLSGQPHAFTEQIRAWIRKESHVDPDLKIVLDNMVLPSKIVPTPAL</sequence>
<proteinExistence type="predicted"/>